<accession>A0ABX0VNX8</accession>
<dbReference type="RefSeq" id="WP_167611801.1">
    <property type="nucleotide sequence ID" value="NZ_SOYS01000005.1"/>
</dbReference>
<evidence type="ECO:0000313" key="2">
    <source>
        <dbReference type="Proteomes" id="UP000697927"/>
    </source>
</evidence>
<organism evidence="1 2">
    <name type="scientific">Cedecea colo</name>
    <dbReference type="NCBI Taxonomy" id="2552946"/>
    <lineage>
        <taxon>Bacteria</taxon>
        <taxon>Pseudomonadati</taxon>
        <taxon>Pseudomonadota</taxon>
        <taxon>Gammaproteobacteria</taxon>
        <taxon>Enterobacterales</taxon>
        <taxon>Enterobacteriaceae</taxon>
        <taxon>Cedecea</taxon>
    </lineage>
</organism>
<proteinExistence type="predicted"/>
<dbReference type="Proteomes" id="UP000697927">
    <property type="component" value="Unassembled WGS sequence"/>
</dbReference>
<gene>
    <name evidence="1" type="ORF">E2L00_12315</name>
</gene>
<reference evidence="1 2" key="1">
    <citation type="journal article" date="2020" name="Microorganisms">
        <title>Polyphasic Characterisation of Cedecea colo sp. nov., a New Enteric Bacterium Isolated from the Koala Hindgut.</title>
        <authorList>
            <person name="Boath J.M."/>
            <person name="Dakhal S."/>
            <person name="Van T.T.H."/>
            <person name="Moore R.J."/>
            <person name="Dekiwadia C."/>
            <person name="Macreadie I.G."/>
        </authorList>
    </citation>
    <scope>NUCLEOTIDE SEQUENCE [LARGE SCALE GENOMIC DNA]</scope>
    <source>
        <strain evidence="1 2">ZA</strain>
    </source>
</reference>
<keyword evidence="2" id="KW-1185">Reference proteome</keyword>
<protein>
    <submittedName>
        <fullName evidence="1">Uncharacterized protein</fullName>
    </submittedName>
</protein>
<comment type="caution">
    <text evidence="1">The sequence shown here is derived from an EMBL/GenBank/DDBJ whole genome shotgun (WGS) entry which is preliminary data.</text>
</comment>
<name>A0ABX0VNX8_9ENTR</name>
<dbReference type="EMBL" id="SOYS01000005">
    <property type="protein sequence ID" value="NIY48285.1"/>
    <property type="molecule type" value="Genomic_DNA"/>
</dbReference>
<evidence type="ECO:0000313" key="1">
    <source>
        <dbReference type="EMBL" id="NIY48285.1"/>
    </source>
</evidence>
<sequence length="78" mass="8539">MVSLVRQPSGWPVSVVSGISTLISVTTQSVETSVVTIILTHGDFHDDKHHISYNLCRLFPGLYDAGFIRTAGRLRNAV</sequence>